<gene>
    <name evidence="1" type="ORF">CSOJ01_16046</name>
</gene>
<sequence length="274" mass="30618">MASGPRGRKPPSRLSERFMKYLHKAKTSGWQNPLTEVITLPTHPALPYFLIPVYTIRNGHLTRLENDVLAFAAARVRDRLLLGPLQRGGLRLLRLRHMEIDHQRPRKGGEMEALAKTMRVLGLTLAGPHGGKCVQLRQLVQQAMDDNANMGEEGKETLATDEGFENFWQQFDDGIACDCLPGDVPPDGRTPLKPVVPKPDRGPAVQTSMVQDRYTLNWEGEVFYSFIRAFGMEKVEVLVTGTGCEIFSTMRRILSTEQQVGVVKAAIEGEVAER</sequence>
<proteinExistence type="predicted"/>
<protein>
    <submittedName>
        <fullName evidence="1">Uncharacterized protein</fullName>
    </submittedName>
</protein>
<reference evidence="1 2" key="1">
    <citation type="journal article" date="2020" name="Phytopathology">
        <title>Genome Sequence Resources of Colletotrichum truncatum, C. plurivorum, C. musicola, and C. sojae: Four Species Pathogenic to Soybean (Glycine max).</title>
        <authorList>
            <person name="Rogerio F."/>
            <person name="Boufleur T.R."/>
            <person name="Ciampi-Guillardi M."/>
            <person name="Sukno S.A."/>
            <person name="Thon M.R."/>
            <person name="Massola Junior N.S."/>
            <person name="Baroncelli R."/>
        </authorList>
    </citation>
    <scope>NUCLEOTIDE SEQUENCE [LARGE SCALE GENOMIC DNA]</scope>
    <source>
        <strain evidence="1 2">LFN0009</strain>
    </source>
</reference>
<comment type="caution">
    <text evidence="1">The sequence shown here is derived from an EMBL/GenBank/DDBJ whole genome shotgun (WGS) entry which is preliminary data.</text>
</comment>
<accession>A0A8H6ILF5</accession>
<organism evidence="1 2">
    <name type="scientific">Colletotrichum sojae</name>
    <dbReference type="NCBI Taxonomy" id="2175907"/>
    <lineage>
        <taxon>Eukaryota</taxon>
        <taxon>Fungi</taxon>
        <taxon>Dikarya</taxon>
        <taxon>Ascomycota</taxon>
        <taxon>Pezizomycotina</taxon>
        <taxon>Sordariomycetes</taxon>
        <taxon>Hypocreomycetidae</taxon>
        <taxon>Glomerellales</taxon>
        <taxon>Glomerellaceae</taxon>
        <taxon>Colletotrichum</taxon>
        <taxon>Colletotrichum orchidearum species complex</taxon>
    </lineage>
</organism>
<dbReference type="AlphaFoldDB" id="A0A8H6ILF5"/>
<dbReference type="Proteomes" id="UP000652219">
    <property type="component" value="Unassembled WGS sequence"/>
</dbReference>
<evidence type="ECO:0000313" key="2">
    <source>
        <dbReference type="Proteomes" id="UP000652219"/>
    </source>
</evidence>
<dbReference type="EMBL" id="WIGN01000963">
    <property type="protein sequence ID" value="KAF6781887.1"/>
    <property type="molecule type" value="Genomic_DNA"/>
</dbReference>
<name>A0A8H6ILF5_9PEZI</name>
<keyword evidence="2" id="KW-1185">Reference proteome</keyword>
<evidence type="ECO:0000313" key="1">
    <source>
        <dbReference type="EMBL" id="KAF6781887.1"/>
    </source>
</evidence>